<evidence type="ECO:0000256" key="1">
    <source>
        <dbReference type="SAM" id="MobiDB-lite"/>
    </source>
</evidence>
<dbReference type="RefSeq" id="WP_011182217.1">
    <property type="nucleotide sequence ID" value="NC_005966.1"/>
</dbReference>
<name>Q6FD70_ACIAD</name>
<proteinExistence type="predicted"/>
<accession>Q6FD70</accession>
<dbReference type="KEGG" id="aci:ACIAD1106"/>
<reference evidence="2 3" key="1">
    <citation type="journal article" date="2004" name="Nucleic Acids Res.">
        <title>Unique features revealed by the genome sequence of Acinetobacter sp. ADP1, a versatile and naturally transformation competent bacterium.</title>
        <authorList>
            <person name="Barbe V."/>
            <person name="Vallenet D."/>
            <person name="Fonknechten N."/>
            <person name="Kreimeyer A."/>
            <person name="Oztas S."/>
            <person name="Labarre L."/>
            <person name="Cruveiller S."/>
            <person name="Robert C."/>
            <person name="Duprat S."/>
            <person name="Wincker P."/>
            <person name="Ornston L.N."/>
            <person name="Weissenbach J."/>
            <person name="Marliere P."/>
            <person name="Cohen G.N."/>
            <person name="Medigue C."/>
        </authorList>
    </citation>
    <scope>NUCLEOTIDE SEQUENCE [LARGE SCALE GENOMIC DNA]</scope>
    <source>
        <strain evidence="3">ATCC 33305 / BD413 / ADP1</strain>
    </source>
</reference>
<dbReference type="eggNOG" id="ENOG5031RX0">
    <property type="taxonomic scope" value="Bacteria"/>
</dbReference>
<evidence type="ECO:0000313" key="3">
    <source>
        <dbReference type="Proteomes" id="UP000000430"/>
    </source>
</evidence>
<dbReference type="GeneID" id="45235882"/>
<gene>
    <name evidence="2" type="ordered locus">ACIAD1106</name>
</gene>
<evidence type="ECO:0000313" key="2">
    <source>
        <dbReference type="EMBL" id="CAG67989.1"/>
    </source>
</evidence>
<dbReference type="HOGENOM" id="CLU_202952_1_0_6"/>
<feature type="region of interest" description="Disordered" evidence="1">
    <location>
        <begin position="38"/>
        <end position="58"/>
    </location>
</feature>
<sequence>MLKIALIILVVISLAVLLFLVYQSQKMLRQIQKQEMQERRLNQHPKERTLHPKLKDKE</sequence>
<dbReference type="Proteomes" id="UP000000430">
    <property type="component" value="Chromosome"/>
</dbReference>
<dbReference type="AlphaFoldDB" id="Q6FD70"/>
<organism evidence="2 3">
    <name type="scientific">Acinetobacter baylyi (strain ATCC 33305 / BD413 / ADP1)</name>
    <dbReference type="NCBI Taxonomy" id="62977"/>
    <lineage>
        <taxon>Bacteria</taxon>
        <taxon>Pseudomonadati</taxon>
        <taxon>Pseudomonadota</taxon>
        <taxon>Gammaproteobacteria</taxon>
        <taxon>Moraxellales</taxon>
        <taxon>Moraxellaceae</taxon>
        <taxon>Acinetobacter</taxon>
    </lineage>
</organism>
<dbReference type="EMBL" id="CR543861">
    <property type="protein sequence ID" value="CAG67989.1"/>
    <property type="molecule type" value="Genomic_DNA"/>
</dbReference>
<protein>
    <submittedName>
        <fullName evidence="2">Uncharacterized protein</fullName>
    </submittedName>
</protein>